<accession>A0A553W9I2</accession>
<reference evidence="1 2" key="1">
    <citation type="submission" date="2019-07" db="EMBL/GenBank/DDBJ databases">
        <authorList>
            <person name="Park M."/>
        </authorList>
    </citation>
    <scope>NUCLEOTIDE SEQUENCE [LARGE SCALE GENOMIC DNA]</scope>
    <source>
        <strain evidence="1 2">KCTC32445</strain>
    </source>
</reference>
<organism evidence="1 2">
    <name type="scientific">Sphingorhabdus contaminans</name>
    <dbReference type="NCBI Taxonomy" id="1343899"/>
    <lineage>
        <taxon>Bacteria</taxon>
        <taxon>Pseudomonadati</taxon>
        <taxon>Pseudomonadota</taxon>
        <taxon>Alphaproteobacteria</taxon>
        <taxon>Sphingomonadales</taxon>
        <taxon>Sphingomonadaceae</taxon>
        <taxon>Sphingorhabdus</taxon>
    </lineage>
</organism>
<evidence type="ECO:0000313" key="1">
    <source>
        <dbReference type="EMBL" id="TSB01354.1"/>
    </source>
</evidence>
<dbReference type="EMBL" id="VKKU01000002">
    <property type="protein sequence ID" value="TSB01354.1"/>
    <property type="molecule type" value="Genomic_DNA"/>
</dbReference>
<dbReference type="PROSITE" id="PS51257">
    <property type="entry name" value="PROKAR_LIPOPROTEIN"/>
    <property type="match status" value="1"/>
</dbReference>
<dbReference type="OrthoDB" id="7593860at2"/>
<evidence type="ECO:0000313" key="2">
    <source>
        <dbReference type="Proteomes" id="UP000320160"/>
    </source>
</evidence>
<name>A0A553W9I2_9SPHN</name>
<keyword evidence="2" id="KW-1185">Reference proteome</keyword>
<gene>
    <name evidence="1" type="ORF">FOM92_09070</name>
</gene>
<proteinExistence type="predicted"/>
<dbReference type="Proteomes" id="UP000320160">
    <property type="component" value="Unassembled WGS sequence"/>
</dbReference>
<sequence>MVRRVLLLLWSTIILSGCSYEYGVVATLENGQITFGIDPRSNSKPSCLRRIEVIAEDERESAWRASVSYDDDCANKFPIKYGSSFLGQPQPEWPTITAQPIRPGIIYEVNTTTGATGYGWGRFTIKTDGQLVNLEQ</sequence>
<protein>
    <recommendedName>
        <fullName evidence="3">Lipoprotein</fullName>
    </recommendedName>
</protein>
<dbReference type="RefSeq" id="WP_143776564.1">
    <property type="nucleotide sequence ID" value="NZ_VKKU01000002.1"/>
</dbReference>
<evidence type="ECO:0008006" key="3">
    <source>
        <dbReference type="Google" id="ProtNLM"/>
    </source>
</evidence>
<comment type="caution">
    <text evidence="1">The sequence shown here is derived from an EMBL/GenBank/DDBJ whole genome shotgun (WGS) entry which is preliminary data.</text>
</comment>
<dbReference type="AlphaFoldDB" id="A0A553W9I2"/>